<protein>
    <submittedName>
        <fullName evidence="3">CPBP family intramembrane metalloprotease</fullName>
        <ecNumber evidence="3">3.4.-.-</ecNumber>
    </submittedName>
</protein>
<organism evidence="3 4">
    <name type="scientific">Sedimentitalea xiamensis</name>
    <dbReference type="NCBI Taxonomy" id="3050037"/>
    <lineage>
        <taxon>Bacteria</taxon>
        <taxon>Pseudomonadati</taxon>
        <taxon>Pseudomonadota</taxon>
        <taxon>Alphaproteobacteria</taxon>
        <taxon>Rhodobacterales</taxon>
        <taxon>Paracoccaceae</taxon>
        <taxon>Sedimentitalea</taxon>
    </lineage>
</organism>
<dbReference type="GO" id="GO:0008237">
    <property type="term" value="F:metallopeptidase activity"/>
    <property type="evidence" value="ECO:0007669"/>
    <property type="project" value="UniProtKB-KW"/>
</dbReference>
<proteinExistence type="predicted"/>
<dbReference type="InterPro" id="IPR003675">
    <property type="entry name" value="Rce1/LyrA-like_dom"/>
</dbReference>
<keyword evidence="3" id="KW-0482">Metalloprotease</keyword>
<dbReference type="EC" id="3.4.-.-" evidence="3"/>
<keyword evidence="1" id="KW-1133">Transmembrane helix</keyword>
<sequence length="297" mass="32030">MDRSPYAPHERLVAPARRHPEVWRLIVGLLLVAAVAIAFSRGAQAVLFGLAPGLMQSPQAFQDGNTPVSLLVLLGSFGFVSLGVMIAARIVQRRPPLGVIGPFPLALRQFWQVSRWLLLLALTVALLPPYDMGAELRTNLPPQVWVQLLPLSLAAVLIQTSAEEILFRGYVQQSLAARFKSPLVWMALPSALFALGHYLPAEAGENAVLIALWSGAFGLFAADLTARSGTLGPAIALHLFNNVTALLFVALPDSLSGLALYTLPYSMSDTGALRSWLAVDFALLIVGWLAARVAIRR</sequence>
<feature type="transmembrane region" description="Helical" evidence="1">
    <location>
        <begin position="70"/>
        <end position="92"/>
    </location>
</feature>
<feature type="transmembrane region" description="Helical" evidence="1">
    <location>
        <begin position="25"/>
        <end position="50"/>
    </location>
</feature>
<keyword evidence="1" id="KW-0472">Membrane</keyword>
<keyword evidence="3" id="KW-0645">Protease</keyword>
<dbReference type="PANTHER" id="PTHR36435">
    <property type="entry name" value="SLR1288 PROTEIN"/>
    <property type="match status" value="1"/>
</dbReference>
<name>A0ABT7F8S9_9RHOB</name>
<feature type="transmembrane region" description="Helical" evidence="1">
    <location>
        <begin position="183"/>
        <end position="201"/>
    </location>
</feature>
<feature type="transmembrane region" description="Helical" evidence="1">
    <location>
        <begin position="275"/>
        <end position="295"/>
    </location>
</feature>
<evidence type="ECO:0000256" key="1">
    <source>
        <dbReference type="SAM" id="Phobius"/>
    </source>
</evidence>
<feature type="transmembrane region" description="Helical" evidence="1">
    <location>
        <begin position="113"/>
        <end position="132"/>
    </location>
</feature>
<keyword evidence="3" id="KW-0378">Hydrolase</keyword>
<feature type="transmembrane region" description="Helical" evidence="1">
    <location>
        <begin position="207"/>
        <end position="226"/>
    </location>
</feature>
<dbReference type="EMBL" id="JASNJE010000001">
    <property type="protein sequence ID" value="MDK3071496.1"/>
    <property type="molecule type" value="Genomic_DNA"/>
</dbReference>
<evidence type="ECO:0000313" key="3">
    <source>
        <dbReference type="EMBL" id="MDK3071496.1"/>
    </source>
</evidence>
<evidence type="ECO:0000259" key="2">
    <source>
        <dbReference type="Pfam" id="PF02517"/>
    </source>
</evidence>
<feature type="domain" description="CAAX prenyl protease 2/Lysostaphin resistance protein A-like" evidence="2">
    <location>
        <begin position="147"/>
        <end position="243"/>
    </location>
</feature>
<evidence type="ECO:0000313" key="4">
    <source>
        <dbReference type="Proteomes" id="UP001227126"/>
    </source>
</evidence>
<gene>
    <name evidence="3" type="ORF">QO034_00105</name>
</gene>
<keyword evidence="1" id="KW-0812">Transmembrane</keyword>
<accession>A0ABT7F8S9</accession>
<feature type="transmembrane region" description="Helical" evidence="1">
    <location>
        <begin position="238"/>
        <end position="263"/>
    </location>
</feature>
<reference evidence="3 4" key="1">
    <citation type="submission" date="2023-05" db="EMBL/GenBank/DDBJ databases">
        <title>Sedimentitalea sp. nov. JM2-8.</title>
        <authorList>
            <person name="Huang J."/>
        </authorList>
    </citation>
    <scope>NUCLEOTIDE SEQUENCE [LARGE SCALE GENOMIC DNA]</scope>
    <source>
        <strain evidence="3 4">JM2-8</strain>
    </source>
</reference>
<dbReference type="Proteomes" id="UP001227126">
    <property type="component" value="Unassembled WGS sequence"/>
</dbReference>
<dbReference type="PANTHER" id="PTHR36435:SF1">
    <property type="entry name" value="CAAX AMINO TERMINAL PROTEASE FAMILY PROTEIN"/>
    <property type="match status" value="1"/>
</dbReference>
<dbReference type="Pfam" id="PF02517">
    <property type="entry name" value="Rce1-like"/>
    <property type="match status" value="1"/>
</dbReference>
<keyword evidence="4" id="KW-1185">Reference proteome</keyword>
<feature type="transmembrane region" description="Helical" evidence="1">
    <location>
        <begin position="144"/>
        <end position="162"/>
    </location>
</feature>
<comment type="caution">
    <text evidence="3">The sequence shown here is derived from an EMBL/GenBank/DDBJ whole genome shotgun (WGS) entry which is preliminary data.</text>
</comment>
<dbReference type="RefSeq" id="WP_284483455.1">
    <property type="nucleotide sequence ID" value="NZ_JASNJE010000001.1"/>
</dbReference>
<dbReference type="InterPro" id="IPR052710">
    <property type="entry name" value="CAAX_protease"/>
</dbReference>